<dbReference type="InterPro" id="IPR037151">
    <property type="entry name" value="AlkB-like_sf"/>
</dbReference>
<evidence type="ECO:0000313" key="2">
    <source>
        <dbReference type="EMBL" id="KAL1521252.1"/>
    </source>
</evidence>
<comment type="caution">
    <text evidence="2">The sequence shown here is derived from an EMBL/GenBank/DDBJ whole genome shotgun (WGS) entry which is preliminary data.</text>
</comment>
<sequence>MTAASCVDDRAPMVLSLSKLKSMVEATPPPQPPHRADYRRAFELPAASSELRSRDGFRGLLVSPAPRVTGSVPRALLDSPRGKPAAHPLPAARAAPPPPLALSMDFRTRPAVQPNRPTRVPARSPAAATLPFSTFADPSAFFFDTLPLRARQKDSLFPPPRIQLGGRPKSVSIIASTPIAASAYRAPLPGGGGAEATSASWHALGGAQCGAAVYGRDSHDGRCRGSPVKVGTVAAASGKAETVAASPMSVGAPALSQVKAEASAASPGKVETVAPAAPRKEVETVAAPPGKEHTVAGKAEAIVLSPGKTRNVAVSPGKTRTVAVSPGKAETAAASGGCKVAVRLHVAGGERSDASHDGSFVEVRMSPENKAVPTPTQHEEACHGSPAKLGGRSIPASPYSTERRRVAQAPWPSSPPKATSKLKKPPSSPPPTLRHMRSSHNTPRRGGGDAAEQAMAKSFRQDPPLRAVQSQIDISIATVGQELQAPKIVIDLGEEMKHPPDFCISSAPFKRDDAICKSYVNLEDGGVHGRVQAGALAVRFCVPDGKGKPTAEPSYLVSLAESDPPPHAKVQRVSCFDAASATVLDVSISGRGHATLMAAYRQASATETRRHEARRALEQAEMGDSYDALHAQIVKARARGVEASRLERAAARLKKLQPHGATKEELHAQLAWRRVVCAAEGAPPLCSACEREGCGMRAAARLPGAEMHITRAAVDQALSSVHSAAGGVPLDRWFFESLVKAAAASAAEGGVWRAGGKLIFSAPSRNQSPVALLRYLETAGHSEAVAALRALVGWTERTYDKSVSAVQINLHLDASSFHAQHRDIYGLEQRDNAGRDCTCSFKPNVATACLSLGSSRRCLVQSETDALSDLKKCCDECAGYSCTHWLRSGDLMYFNDVWNRSYTHGIPPHDESRDGPGGPRISIALLCAEPAPKDMLCILPPRSKQKIFGLLMPPGPATSPTKNSRG</sequence>
<dbReference type="SUPFAM" id="SSF51197">
    <property type="entry name" value="Clavaminate synthase-like"/>
    <property type="match status" value="1"/>
</dbReference>
<accession>A0AB34JK27</accession>
<feature type="compositionally biased region" description="Low complexity" evidence="1">
    <location>
        <begin position="85"/>
        <end position="94"/>
    </location>
</feature>
<protein>
    <recommendedName>
        <fullName evidence="4">Alpha-ketoglutarate-dependent dioxygenase AlkB-like domain-containing protein</fullName>
    </recommendedName>
</protein>
<reference evidence="2 3" key="1">
    <citation type="journal article" date="2024" name="Science">
        <title>Giant polyketide synthase enzymes in the biosynthesis of giant marine polyether toxins.</title>
        <authorList>
            <person name="Fallon T.R."/>
            <person name="Shende V.V."/>
            <person name="Wierzbicki I.H."/>
            <person name="Pendleton A.L."/>
            <person name="Watervoot N.F."/>
            <person name="Auber R.P."/>
            <person name="Gonzalez D.J."/>
            <person name="Wisecaver J.H."/>
            <person name="Moore B.S."/>
        </authorList>
    </citation>
    <scope>NUCLEOTIDE SEQUENCE [LARGE SCALE GENOMIC DNA]</scope>
    <source>
        <strain evidence="2 3">12B1</strain>
    </source>
</reference>
<proteinExistence type="predicted"/>
<evidence type="ECO:0000313" key="3">
    <source>
        <dbReference type="Proteomes" id="UP001515480"/>
    </source>
</evidence>
<dbReference type="Proteomes" id="UP001515480">
    <property type="component" value="Unassembled WGS sequence"/>
</dbReference>
<keyword evidence="3" id="KW-1185">Reference proteome</keyword>
<dbReference type="EMBL" id="JBGBPQ010000007">
    <property type="protein sequence ID" value="KAL1521252.1"/>
    <property type="molecule type" value="Genomic_DNA"/>
</dbReference>
<feature type="region of interest" description="Disordered" evidence="1">
    <location>
        <begin position="370"/>
        <end position="455"/>
    </location>
</feature>
<evidence type="ECO:0008006" key="4">
    <source>
        <dbReference type="Google" id="ProtNLM"/>
    </source>
</evidence>
<name>A0AB34JK27_PRYPA</name>
<dbReference type="Gene3D" id="2.60.120.590">
    <property type="entry name" value="Alpha-ketoglutarate-dependent dioxygenase AlkB-like"/>
    <property type="match status" value="1"/>
</dbReference>
<dbReference type="AlphaFoldDB" id="A0AB34JK27"/>
<feature type="region of interest" description="Disordered" evidence="1">
    <location>
        <begin position="72"/>
        <end position="97"/>
    </location>
</feature>
<organism evidence="2 3">
    <name type="scientific">Prymnesium parvum</name>
    <name type="common">Toxic golden alga</name>
    <dbReference type="NCBI Taxonomy" id="97485"/>
    <lineage>
        <taxon>Eukaryota</taxon>
        <taxon>Haptista</taxon>
        <taxon>Haptophyta</taxon>
        <taxon>Prymnesiophyceae</taxon>
        <taxon>Prymnesiales</taxon>
        <taxon>Prymnesiaceae</taxon>
        <taxon>Prymnesium</taxon>
    </lineage>
</organism>
<evidence type="ECO:0000256" key="1">
    <source>
        <dbReference type="SAM" id="MobiDB-lite"/>
    </source>
</evidence>
<gene>
    <name evidence="2" type="ORF">AB1Y20_020923</name>
</gene>